<dbReference type="FunCoup" id="A0A554MXY1">
    <property type="interactions" value="5"/>
</dbReference>
<dbReference type="EMBL" id="QMDX01000009">
    <property type="protein sequence ID" value="TSD09976.1"/>
    <property type="molecule type" value="Genomic_DNA"/>
</dbReference>
<dbReference type="GO" id="GO:0005829">
    <property type="term" value="C:cytosol"/>
    <property type="evidence" value="ECO:0007669"/>
    <property type="project" value="TreeGrafter"/>
</dbReference>
<dbReference type="Pfam" id="PF07650">
    <property type="entry name" value="KH_2"/>
    <property type="match status" value="1"/>
</dbReference>
<name>A0A554MXY1_9EURY</name>
<gene>
    <name evidence="6" type="primary">nusA</name>
    <name evidence="9" type="ORF">DP107_13390</name>
</gene>
<dbReference type="InParanoid" id="A0A554MXY1"/>
<dbReference type="InterPro" id="IPR010212">
    <property type="entry name" value="NusA_arc"/>
</dbReference>
<comment type="subcellular location">
    <subcellularLocation>
        <location evidence="6">Cytoplasm</location>
    </subcellularLocation>
</comment>
<dbReference type="Pfam" id="PF26594">
    <property type="entry name" value="KH_NusA_2nd"/>
    <property type="match status" value="1"/>
</dbReference>
<evidence type="ECO:0000256" key="2">
    <source>
        <dbReference type="ARBA" id="ARBA00022490"/>
    </source>
</evidence>
<evidence type="ECO:0000256" key="5">
    <source>
        <dbReference type="ARBA" id="ARBA00023163"/>
    </source>
</evidence>
<dbReference type="GO" id="GO:0003723">
    <property type="term" value="F:RNA binding"/>
    <property type="evidence" value="ECO:0007669"/>
    <property type="project" value="UniProtKB-KW"/>
</dbReference>
<evidence type="ECO:0000256" key="1">
    <source>
        <dbReference type="ARBA" id="ARBA00022472"/>
    </source>
</evidence>
<dbReference type="HAMAP" id="MF_00945_A">
    <property type="entry name" value="NusA_A"/>
    <property type="match status" value="1"/>
</dbReference>
<dbReference type="PANTHER" id="PTHR22648">
    <property type="entry name" value="TRANSCRIPTION TERMINATION FACTOR NUSA"/>
    <property type="match status" value="1"/>
</dbReference>
<dbReference type="PANTHER" id="PTHR22648:SF0">
    <property type="entry name" value="TRANSCRIPTION TERMINATION_ANTITERMINATION PROTEIN NUSA"/>
    <property type="match status" value="1"/>
</dbReference>
<comment type="caution">
    <text evidence="9">The sequence shown here is derived from an EMBL/GenBank/DDBJ whole genome shotgun (WGS) entry which is preliminary data.</text>
</comment>
<comment type="function">
    <text evidence="6">Participates in transcription termination.</text>
</comment>
<evidence type="ECO:0000259" key="8">
    <source>
        <dbReference type="Pfam" id="PF26594"/>
    </source>
</evidence>
<evidence type="ECO:0000256" key="6">
    <source>
        <dbReference type="HAMAP-Rule" id="MF_00945"/>
    </source>
</evidence>
<feature type="domain" description="KH type-2" evidence="7">
    <location>
        <begin position="19"/>
        <end position="72"/>
    </location>
</feature>
<proteinExistence type="inferred from homology"/>
<keyword evidence="5 6" id="KW-0804">Transcription</keyword>
<dbReference type="Proteomes" id="UP000319894">
    <property type="component" value="Unassembled WGS sequence"/>
</dbReference>
<dbReference type="CDD" id="cd22531">
    <property type="entry name" value="KH-II_NusA_arch_rpt2"/>
    <property type="match status" value="1"/>
</dbReference>
<dbReference type="RefSeq" id="WP_144262665.1">
    <property type="nucleotide sequence ID" value="NZ_QMDX01000009.1"/>
</dbReference>
<feature type="domain" description="NusA-like second KH" evidence="8">
    <location>
        <begin position="77"/>
        <end position="138"/>
    </location>
</feature>
<keyword evidence="2 6" id="KW-0963">Cytoplasm</keyword>
<protein>
    <recommendedName>
        <fullName evidence="6">Probable transcription termination protein NusA</fullName>
    </recommendedName>
</protein>
<dbReference type="GO" id="GO:0031564">
    <property type="term" value="P:transcription antitermination"/>
    <property type="evidence" value="ECO:0007669"/>
    <property type="project" value="InterPro"/>
</dbReference>
<dbReference type="InterPro" id="IPR058582">
    <property type="entry name" value="KH_NusA_2nd"/>
</dbReference>
<dbReference type="InterPro" id="IPR030842">
    <property type="entry name" value="TF_NusA_bacterial"/>
</dbReference>
<comment type="similarity">
    <text evidence="6">Belongs to the NusA family.</text>
</comment>
<evidence type="ECO:0000259" key="7">
    <source>
        <dbReference type="Pfam" id="PF07650"/>
    </source>
</evidence>
<evidence type="ECO:0000256" key="4">
    <source>
        <dbReference type="ARBA" id="ARBA00023015"/>
    </source>
</evidence>
<accession>A0A554MXY1</accession>
<evidence type="ECO:0000313" key="10">
    <source>
        <dbReference type="Proteomes" id="UP000319894"/>
    </source>
</evidence>
<dbReference type="NCBIfam" id="TIGR01952">
    <property type="entry name" value="nusA_arch"/>
    <property type="match status" value="1"/>
</dbReference>
<dbReference type="OrthoDB" id="4116at2157"/>
<dbReference type="SUPFAM" id="SSF54814">
    <property type="entry name" value="Prokaryotic type KH domain (KH-domain type II)"/>
    <property type="match status" value="2"/>
</dbReference>
<organism evidence="9 10">
    <name type="scientific">Haloglomus irregulare</name>
    <dbReference type="NCBI Taxonomy" id="2234134"/>
    <lineage>
        <taxon>Archaea</taxon>
        <taxon>Methanobacteriati</taxon>
        <taxon>Methanobacteriota</taxon>
        <taxon>Stenosarchaea group</taxon>
        <taxon>Halobacteria</taxon>
        <taxon>Halobacteriales</taxon>
        <taxon>Natronomonadaceae</taxon>
        <taxon>Haloglomus</taxon>
    </lineage>
</organism>
<dbReference type="InterPro" id="IPR009019">
    <property type="entry name" value="KH_sf_prok-type"/>
</dbReference>
<sequence length="141" mass="15494">MRVTLSDEARRLVALFEDETGVAARDCLVDDEFDRVVFVVPAGEMGQAIGPDGRHVKRMEDRLDRDVELVEHADRPEGFVANALAPAAVYNVTVSENGDRVAYAEVDAADRGVAIGTDGRTIGRARELARRHFDLDDVELT</sequence>
<dbReference type="Gene3D" id="3.30.300.20">
    <property type="match status" value="2"/>
</dbReference>
<dbReference type="InterPro" id="IPR004044">
    <property type="entry name" value="KH_dom_type_2"/>
</dbReference>
<dbReference type="AlphaFoldDB" id="A0A554MXY1"/>
<dbReference type="InterPro" id="IPR015946">
    <property type="entry name" value="KH_dom-like_a/b"/>
</dbReference>
<dbReference type="GO" id="GO:0006353">
    <property type="term" value="P:DNA-templated transcription termination"/>
    <property type="evidence" value="ECO:0007669"/>
    <property type="project" value="UniProtKB-UniRule"/>
</dbReference>
<dbReference type="CDD" id="cd22530">
    <property type="entry name" value="KH-II_NusA_arch_rpt1"/>
    <property type="match status" value="1"/>
</dbReference>
<keyword evidence="4 6" id="KW-0805">Transcription regulation</keyword>
<keyword evidence="1 6" id="KW-0806">Transcription termination</keyword>
<evidence type="ECO:0000313" key="9">
    <source>
        <dbReference type="EMBL" id="TSD09976.1"/>
    </source>
</evidence>
<keyword evidence="10" id="KW-1185">Reference proteome</keyword>
<reference evidence="9 10" key="1">
    <citation type="submission" date="2018-06" db="EMBL/GenBank/DDBJ databases">
        <title>Natronomonas sp. F16-60 a new haloarchaeon isolated from a solar saltern of Isla Cristina, Huelva, Spain.</title>
        <authorList>
            <person name="Duran-Viseras A."/>
            <person name="Sanchez-Porro C."/>
            <person name="Ventosa A."/>
        </authorList>
    </citation>
    <scope>NUCLEOTIDE SEQUENCE [LARGE SCALE GENOMIC DNA]</scope>
    <source>
        <strain evidence="9 10">F16-60</strain>
    </source>
</reference>
<evidence type="ECO:0000256" key="3">
    <source>
        <dbReference type="ARBA" id="ARBA00022884"/>
    </source>
</evidence>
<keyword evidence="3" id="KW-0694">RNA-binding</keyword>